<sequence>MRDIHTDNYCSSPRTPNFRQRRRSNEIPAEISKSNGNFLLVDDKYKYRSMWIRAYSSMWMLASVSLIIYLGHLYIWAMVVIIQIFMASELFHLLKRANQDKHLPKFKLLNW</sequence>
<evidence type="ECO:0000256" key="2">
    <source>
        <dbReference type="ARBA" id="ARBA00004141"/>
    </source>
</evidence>
<comment type="pathway">
    <text evidence="3">Phospholipid metabolism; CDP-diacylglycerol biosynthesis; CDP-diacylglycerol from sn-glycerol 3-phosphate: step 3/3.</text>
</comment>
<dbReference type="EC" id="2.7.7.41" evidence="6"/>
<evidence type="ECO:0000256" key="17">
    <source>
        <dbReference type="ARBA" id="ARBA00032396"/>
    </source>
</evidence>
<keyword evidence="11" id="KW-1133">Transmembrane helix</keyword>
<evidence type="ECO:0000256" key="13">
    <source>
        <dbReference type="ARBA" id="ARBA00023136"/>
    </source>
</evidence>
<comment type="caution">
    <text evidence="20">The sequence shown here is derived from an EMBL/GenBank/DDBJ whole genome shotgun (WGS) entry which is preliminary data.</text>
</comment>
<evidence type="ECO:0000256" key="12">
    <source>
        <dbReference type="ARBA" id="ARBA00023098"/>
    </source>
</evidence>
<keyword evidence="7" id="KW-0444">Lipid biosynthesis</keyword>
<dbReference type="InterPro" id="IPR016720">
    <property type="entry name" value="PC_Trfase_euk"/>
</dbReference>
<evidence type="ECO:0000313" key="21">
    <source>
        <dbReference type="Proteomes" id="UP000257109"/>
    </source>
</evidence>
<keyword evidence="14" id="KW-0594">Phospholipid biosynthesis</keyword>
<evidence type="ECO:0000256" key="15">
    <source>
        <dbReference type="ARBA" id="ARBA00023264"/>
    </source>
</evidence>
<keyword evidence="12" id="KW-0443">Lipid metabolism</keyword>
<dbReference type="Pfam" id="PF01148">
    <property type="entry name" value="CTP_transf_1"/>
    <property type="match status" value="1"/>
</dbReference>
<comment type="similarity">
    <text evidence="5">Belongs to the CDS family.</text>
</comment>
<evidence type="ECO:0000313" key="20">
    <source>
        <dbReference type="EMBL" id="RDX98837.1"/>
    </source>
</evidence>
<evidence type="ECO:0000256" key="1">
    <source>
        <dbReference type="ARBA" id="ARBA00001698"/>
    </source>
</evidence>
<evidence type="ECO:0000256" key="7">
    <source>
        <dbReference type="ARBA" id="ARBA00022516"/>
    </source>
</evidence>
<organism evidence="20 21">
    <name type="scientific">Mucuna pruriens</name>
    <name type="common">Velvet bean</name>
    <name type="synonym">Dolichos pruriens</name>
    <dbReference type="NCBI Taxonomy" id="157652"/>
    <lineage>
        <taxon>Eukaryota</taxon>
        <taxon>Viridiplantae</taxon>
        <taxon>Streptophyta</taxon>
        <taxon>Embryophyta</taxon>
        <taxon>Tracheophyta</taxon>
        <taxon>Spermatophyta</taxon>
        <taxon>Magnoliopsida</taxon>
        <taxon>eudicotyledons</taxon>
        <taxon>Gunneridae</taxon>
        <taxon>Pentapetalae</taxon>
        <taxon>rosids</taxon>
        <taxon>fabids</taxon>
        <taxon>Fabales</taxon>
        <taxon>Fabaceae</taxon>
        <taxon>Papilionoideae</taxon>
        <taxon>50 kb inversion clade</taxon>
        <taxon>NPAAA clade</taxon>
        <taxon>indigoferoid/millettioid clade</taxon>
        <taxon>Phaseoleae</taxon>
        <taxon>Mucuna</taxon>
    </lineage>
</organism>
<evidence type="ECO:0000256" key="5">
    <source>
        <dbReference type="ARBA" id="ARBA00010185"/>
    </source>
</evidence>
<name>A0A371H7T2_MUCPR</name>
<keyword evidence="15" id="KW-1208">Phospholipid metabolism</keyword>
<keyword evidence="13" id="KW-0472">Membrane</keyword>
<dbReference type="GO" id="GO:0016024">
    <property type="term" value="P:CDP-diacylglycerol biosynthetic process"/>
    <property type="evidence" value="ECO:0007669"/>
    <property type="project" value="UniProtKB-UniPathway"/>
</dbReference>
<evidence type="ECO:0000256" key="3">
    <source>
        <dbReference type="ARBA" id="ARBA00005119"/>
    </source>
</evidence>
<dbReference type="AlphaFoldDB" id="A0A371H7T2"/>
<evidence type="ECO:0000256" key="10">
    <source>
        <dbReference type="ARBA" id="ARBA00022695"/>
    </source>
</evidence>
<dbReference type="OrthoDB" id="10260889at2759"/>
<feature type="region of interest" description="Disordered" evidence="19">
    <location>
        <begin position="1"/>
        <end position="26"/>
    </location>
</feature>
<feature type="compositionally biased region" description="Polar residues" evidence="19">
    <location>
        <begin position="8"/>
        <end position="18"/>
    </location>
</feature>
<keyword evidence="10 20" id="KW-0548">Nucleotidyltransferase</keyword>
<dbReference type="PANTHER" id="PTHR13773">
    <property type="entry name" value="PHOSPHATIDATE CYTIDYLYLTRANSFERASE"/>
    <property type="match status" value="1"/>
</dbReference>
<evidence type="ECO:0000256" key="9">
    <source>
        <dbReference type="ARBA" id="ARBA00022692"/>
    </source>
</evidence>
<accession>A0A371H7T2</accession>
<keyword evidence="21" id="KW-1185">Reference proteome</keyword>
<proteinExistence type="inferred from homology"/>
<feature type="non-terminal residue" evidence="20">
    <location>
        <position position="1"/>
    </location>
</feature>
<dbReference type="STRING" id="157652.A0A371H7T2"/>
<gene>
    <name evidence="20" type="primary">CDS1</name>
    <name evidence="20" type="ORF">CR513_18199</name>
</gene>
<evidence type="ECO:0000256" key="11">
    <source>
        <dbReference type="ARBA" id="ARBA00022989"/>
    </source>
</evidence>
<comment type="catalytic activity">
    <reaction evidence="1">
        <text>a 1,2-diacyl-sn-glycero-3-phosphate + CTP + H(+) = a CDP-1,2-diacyl-sn-glycerol + diphosphate</text>
        <dbReference type="Rhea" id="RHEA:16229"/>
        <dbReference type="ChEBI" id="CHEBI:15378"/>
        <dbReference type="ChEBI" id="CHEBI:33019"/>
        <dbReference type="ChEBI" id="CHEBI:37563"/>
        <dbReference type="ChEBI" id="CHEBI:58332"/>
        <dbReference type="ChEBI" id="CHEBI:58608"/>
        <dbReference type="EC" id="2.7.7.41"/>
    </reaction>
</comment>
<keyword evidence="8" id="KW-0808">Transferase</keyword>
<dbReference type="GO" id="GO:0004605">
    <property type="term" value="F:phosphatidate cytidylyltransferase activity"/>
    <property type="evidence" value="ECO:0007669"/>
    <property type="project" value="UniProtKB-EC"/>
</dbReference>
<dbReference type="EMBL" id="QJKJ01003361">
    <property type="protein sequence ID" value="RDX98837.1"/>
    <property type="molecule type" value="Genomic_DNA"/>
</dbReference>
<evidence type="ECO:0000256" key="8">
    <source>
        <dbReference type="ARBA" id="ARBA00022679"/>
    </source>
</evidence>
<comment type="subcellular location">
    <subcellularLocation>
        <location evidence="2">Membrane</location>
        <topology evidence="2">Multi-pass membrane protein</topology>
    </subcellularLocation>
</comment>
<dbReference type="GO" id="GO:0005789">
    <property type="term" value="C:endoplasmic reticulum membrane"/>
    <property type="evidence" value="ECO:0007669"/>
    <property type="project" value="TreeGrafter"/>
</dbReference>
<protein>
    <recommendedName>
        <fullName evidence="6">phosphatidate cytidylyltransferase</fullName>
        <ecNumber evidence="6">2.7.7.41</ecNumber>
    </recommendedName>
    <alternativeName>
        <fullName evidence="16">CDP-diacylglycerol synthase</fullName>
    </alternativeName>
    <alternativeName>
        <fullName evidence="17">CDP-diglyceride pyrophosphorylase</fullName>
    </alternativeName>
    <alternativeName>
        <fullName evidence="18">CDP-diglyceride synthase</fullName>
    </alternativeName>
</protein>
<evidence type="ECO:0000256" key="16">
    <source>
        <dbReference type="ARBA" id="ARBA00029893"/>
    </source>
</evidence>
<keyword evidence="9" id="KW-0812">Transmembrane</keyword>
<evidence type="ECO:0000256" key="4">
    <source>
        <dbReference type="ARBA" id="ARBA00005189"/>
    </source>
</evidence>
<evidence type="ECO:0000256" key="18">
    <source>
        <dbReference type="ARBA" id="ARBA00033406"/>
    </source>
</evidence>
<dbReference type="PANTHER" id="PTHR13773:SF8">
    <property type="entry name" value="PHOSPHATIDATE CYTIDYLYLTRANSFERASE, PHOTORECEPTOR-SPECIFIC"/>
    <property type="match status" value="1"/>
</dbReference>
<dbReference type="Proteomes" id="UP000257109">
    <property type="component" value="Unassembled WGS sequence"/>
</dbReference>
<dbReference type="UniPathway" id="UPA00557">
    <property type="reaction ID" value="UER00614"/>
</dbReference>
<evidence type="ECO:0000256" key="19">
    <source>
        <dbReference type="SAM" id="MobiDB-lite"/>
    </source>
</evidence>
<evidence type="ECO:0000256" key="6">
    <source>
        <dbReference type="ARBA" id="ARBA00012487"/>
    </source>
</evidence>
<comment type="pathway">
    <text evidence="4">Lipid metabolism.</text>
</comment>
<reference evidence="20" key="1">
    <citation type="submission" date="2018-05" db="EMBL/GenBank/DDBJ databases">
        <title>Draft genome of Mucuna pruriens seed.</title>
        <authorList>
            <person name="Nnadi N.E."/>
            <person name="Vos R."/>
            <person name="Hasami M.H."/>
            <person name="Devisetty U.K."/>
            <person name="Aguiy J.C."/>
        </authorList>
    </citation>
    <scope>NUCLEOTIDE SEQUENCE [LARGE SCALE GENOMIC DNA]</scope>
    <source>
        <strain evidence="20">JCA_2017</strain>
    </source>
</reference>
<evidence type="ECO:0000256" key="14">
    <source>
        <dbReference type="ARBA" id="ARBA00023209"/>
    </source>
</evidence>